<dbReference type="Ensembl" id="ENSCINT00000036316.1">
    <property type="protein sequence ID" value="ENSCINP00000035115.1"/>
    <property type="gene ID" value="ENSCING00000018046.1"/>
</dbReference>
<dbReference type="EMBL" id="EAAA01001648">
    <property type="status" value="NOT_ANNOTATED_CDS"/>
    <property type="molecule type" value="Genomic_DNA"/>
</dbReference>
<reference evidence="1" key="4">
    <citation type="submission" date="2025-09" db="UniProtKB">
        <authorList>
            <consortium name="Ensembl"/>
        </authorList>
    </citation>
    <scope>IDENTIFICATION</scope>
</reference>
<keyword evidence="2" id="KW-1185">Reference proteome</keyword>
<dbReference type="HOGENOM" id="CLU_1117857_0_0_1"/>
<name>H2XZN1_CIOIN</name>
<evidence type="ECO:0000313" key="2">
    <source>
        <dbReference type="Proteomes" id="UP000008144"/>
    </source>
</evidence>
<reference evidence="2" key="1">
    <citation type="journal article" date="2002" name="Science">
        <title>The draft genome of Ciona intestinalis: insights into chordate and vertebrate origins.</title>
        <authorList>
            <person name="Dehal P."/>
            <person name="Satou Y."/>
            <person name="Campbell R.K."/>
            <person name="Chapman J."/>
            <person name="Degnan B."/>
            <person name="De Tomaso A."/>
            <person name="Davidson B."/>
            <person name="Di Gregorio A."/>
            <person name="Gelpke M."/>
            <person name="Goodstein D.M."/>
            <person name="Harafuji N."/>
            <person name="Hastings K.E."/>
            <person name="Ho I."/>
            <person name="Hotta K."/>
            <person name="Huang W."/>
            <person name="Kawashima T."/>
            <person name="Lemaire P."/>
            <person name="Martinez D."/>
            <person name="Meinertzhagen I.A."/>
            <person name="Necula S."/>
            <person name="Nonaka M."/>
            <person name="Putnam N."/>
            <person name="Rash S."/>
            <person name="Saiga H."/>
            <person name="Satake M."/>
            <person name="Terry A."/>
            <person name="Yamada L."/>
            <person name="Wang H.G."/>
            <person name="Awazu S."/>
            <person name="Azumi K."/>
            <person name="Boore J."/>
            <person name="Branno M."/>
            <person name="Chin-Bow S."/>
            <person name="DeSantis R."/>
            <person name="Doyle S."/>
            <person name="Francino P."/>
            <person name="Keys D.N."/>
            <person name="Haga S."/>
            <person name="Hayashi H."/>
            <person name="Hino K."/>
            <person name="Imai K.S."/>
            <person name="Inaba K."/>
            <person name="Kano S."/>
            <person name="Kobayashi K."/>
            <person name="Kobayashi M."/>
            <person name="Lee B.I."/>
            <person name="Makabe K.W."/>
            <person name="Manohar C."/>
            <person name="Matassi G."/>
            <person name="Medina M."/>
            <person name="Mochizuki Y."/>
            <person name="Mount S."/>
            <person name="Morishita T."/>
            <person name="Miura S."/>
            <person name="Nakayama A."/>
            <person name="Nishizaka S."/>
            <person name="Nomoto H."/>
            <person name="Ohta F."/>
            <person name="Oishi K."/>
            <person name="Rigoutsos I."/>
            <person name="Sano M."/>
            <person name="Sasaki A."/>
            <person name="Sasakura Y."/>
            <person name="Shoguchi E."/>
            <person name="Shin-i T."/>
            <person name="Spagnuolo A."/>
            <person name="Stainier D."/>
            <person name="Suzuki M.M."/>
            <person name="Tassy O."/>
            <person name="Takatori N."/>
            <person name="Tokuoka M."/>
            <person name="Yagi K."/>
            <person name="Yoshizaki F."/>
            <person name="Wada S."/>
            <person name="Zhang C."/>
            <person name="Hyatt P.D."/>
            <person name="Larimer F."/>
            <person name="Detter C."/>
            <person name="Doggett N."/>
            <person name="Glavina T."/>
            <person name="Hawkins T."/>
            <person name="Richardson P."/>
            <person name="Lucas S."/>
            <person name="Kohara Y."/>
            <person name="Levine M."/>
            <person name="Satoh N."/>
            <person name="Rokhsar D.S."/>
        </authorList>
    </citation>
    <scope>NUCLEOTIDE SEQUENCE [LARGE SCALE GENOMIC DNA]</scope>
</reference>
<reference evidence="1" key="3">
    <citation type="submission" date="2025-08" db="UniProtKB">
        <authorList>
            <consortium name="Ensembl"/>
        </authorList>
    </citation>
    <scope>IDENTIFICATION</scope>
</reference>
<organism evidence="1 2">
    <name type="scientific">Ciona intestinalis</name>
    <name type="common">Transparent sea squirt</name>
    <name type="synonym">Ascidia intestinalis</name>
    <dbReference type="NCBI Taxonomy" id="7719"/>
    <lineage>
        <taxon>Eukaryota</taxon>
        <taxon>Metazoa</taxon>
        <taxon>Chordata</taxon>
        <taxon>Tunicata</taxon>
        <taxon>Ascidiacea</taxon>
        <taxon>Phlebobranchia</taxon>
        <taxon>Cionidae</taxon>
        <taxon>Ciona</taxon>
    </lineage>
</organism>
<accession>H2XZN1</accession>
<evidence type="ECO:0000313" key="1">
    <source>
        <dbReference type="Ensembl" id="ENSCINP00000035115.1"/>
    </source>
</evidence>
<dbReference type="EMBL" id="EAAA01001649">
    <property type="status" value="NOT_ANNOTATED_CDS"/>
    <property type="molecule type" value="Genomic_DNA"/>
</dbReference>
<dbReference type="Proteomes" id="UP000008144">
    <property type="component" value="Chromosome 3"/>
</dbReference>
<dbReference type="EMBL" id="EAAA01001647">
    <property type="status" value="NOT_ANNOTATED_CDS"/>
    <property type="molecule type" value="Genomic_DNA"/>
</dbReference>
<sequence>MNKKKGSQKNARLEKYTGNFPLVESFSTASESSFAGIGPRKNSFEKVNSWLCGGNNPKKCETVCAKDGNIFDSFLEYDYPPIPNKLQTLLTYGEYSLFKKWTVLVEGDFVPLSTPAEMGQLSRRKIRIGEIRSLAVTKNWLIICNMRRLYQAERDGVVPAGVSLDIRRLVPLKYLRLFIPRPAQKVIGIQNQMGITKEYQLLEPPTPVAGDAFVAWRNVIGSLNPRHNDDTLFVTLQMFERWSRQHRCR</sequence>
<dbReference type="AlphaFoldDB" id="H2XZN1"/>
<proteinExistence type="predicted"/>
<reference evidence="1" key="2">
    <citation type="journal article" date="2008" name="Genome Biol.">
        <title>Improved genome assembly and evidence-based global gene model set for the chordate Ciona intestinalis: new insight into intron and operon populations.</title>
        <authorList>
            <person name="Satou Y."/>
            <person name="Mineta K."/>
            <person name="Ogasawara M."/>
            <person name="Sasakura Y."/>
            <person name="Shoguchi E."/>
            <person name="Ueno K."/>
            <person name="Yamada L."/>
            <person name="Matsumoto J."/>
            <person name="Wasserscheid J."/>
            <person name="Dewar K."/>
            <person name="Wiley G.B."/>
            <person name="Macmil S.L."/>
            <person name="Roe B.A."/>
            <person name="Zeller R.W."/>
            <person name="Hastings K.E."/>
            <person name="Lemaire P."/>
            <person name="Lindquist E."/>
            <person name="Endo T."/>
            <person name="Hotta K."/>
            <person name="Inaba K."/>
        </authorList>
    </citation>
    <scope>NUCLEOTIDE SEQUENCE [LARGE SCALE GENOMIC DNA]</scope>
    <source>
        <strain evidence="1">wild type</strain>
    </source>
</reference>
<dbReference type="InParanoid" id="H2XZN1"/>
<protein>
    <submittedName>
        <fullName evidence="1">Uncharacterized protein</fullName>
    </submittedName>
</protein>